<name>A0A4P9XVL3_9FUNG</name>
<evidence type="ECO:0000313" key="4">
    <source>
        <dbReference type="EMBL" id="RKP09450.1"/>
    </source>
</evidence>
<feature type="compositionally biased region" description="Low complexity" evidence="2">
    <location>
        <begin position="1"/>
        <end position="11"/>
    </location>
</feature>
<dbReference type="Pfam" id="PF00134">
    <property type="entry name" value="Cyclin_N"/>
    <property type="match status" value="1"/>
</dbReference>
<comment type="similarity">
    <text evidence="1">Belongs to the cyclin family.</text>
</comment>
<keyword evidence="1" id="KW-0195">Cyclin</keyword>
<evidence type="ECO:0000256" key="2">
    <source>
        <dbReference type="SAM" id="MobiDB-lite"/>
    </source>
</evidence>
<dbReference type="InterPro" id="IPR013763">
    <property type="entry name" value="Cyclin-like_dom"/>
</dbReference>
<gene>
    <name evidence="4" type="ORF">THASP1DRAFT_28762</name>
</gene>
<feature type="region of interest" description="Disordered" evidence="2">
    <location>
        <begin position="1"/>
        <end position="21"/>
    </location>
</feature>
<evidence type="ECO:0000259" key="3">
    <source>
        <dbReference type="SMART" id="SM00385"/>
    </source>
</evidence>
<proteinExistence type="inferred from homology"/>
<dbReference type="GO" id="GO:0006357">
    <property type="term" value="P:regulation of transcription by RNA polymerase II"/>
    <property type="evidence" value="ECO:0007669"/>
    <property type="project" value="InterPro"/>
</dbReference>
<protein>
    <submittedName>
        <fullName evidence="4">Cyclin-L1</fullName>
    </submittedName>
</protein>
<evidence type="ECO:0000256" key="1">
    <source>
        <dbReference type="RuleBase" id="RU000383"/>
    </source>
</evidence>
<dbReference type="AlphaFoldDB" id="A0A4P9XVL3"/>
<evidence type="ECO:0000313" key="5">
    <source>
        <dbReference type="Proteomes" id="UP000271241"/>
    </source>
</evidence>
<dbReference type="PIRSF" id="PIRSF036580">
    <property type="entry name" value="Cyclin_L"/>
    <property type="match status" value="1"/>
</dbReference>
<dbReference type="SMART" id="SM00385">
    <property type="entry name" value="CYCLIN"/>
    <property type="match status" value="2"/>
</dbReference>
<dbReference type="InterPro" id="IPR043198">
    <property type="entry name" value="Cyclin/Ssn8"/>
</dbReference>
<dbReference type="GO" id="GO:0016538">
    <property type="term" value="F:cyclin-dependent protein serine/threonine kinase regulator activity"/>
    <property type="evidence" value="ECO:0007669"/>
    <property type="project" value="InterPro"/>
</dbReference>
<reference evidence="5" key="1">
    <citation type="journal article" date="2018" name="Nat. Microbiol.">
        <title>Leveraging single-cell genomics to expand the fungal tree of life.</title>
        <authorList>
            <person name="Ahrendt S.R."/>
            <person name="Quandt C.A."/>
            <person name="Ciobanu D."/>
            <person name="Clum A."/>
            <person name="Salamov A."/>
            <person name="Andreopoulos B."/>
            <person name="Cheng J.F."/>
            <person name="Woyke T."/>
            <person name="Pelin A."/>
            <person name="Henrissat B."/>
            <person name="Reynolds N.K."/>
            <person name="Benny G.L."/>
            <person name="Smith M.E."/>
            <person name="James T.Y."/>
            <person name="Grigoriev I.V."/>
        </authorList>
    </citation>
    <scope>NUCLEOTIDE SEQUENCE [LARGE SCALE GENOMIC DNA]</scope>
    <source>
        <strain evidence="5">RSA 1356</strain>
    </source>
</reference>
<dbReference type="SUPFAM" id="SSF47954">
    <property type="entry name" value="Cyclin-like"/>
    <property type="match status" value="2"/>
</dbReference>
<dbReference type="STRING" id="78915.A0A4P9XVL3"/>
<dbReference type="CDD" id="cd20533">
    <property type="entry name" value="CYCLIN_CCNL_rpt2"/>
    <property type="match status" value="1"/>
</dbReference>
<organism evidence="4 5">
    <name type="scientific">Thamnocephalis sphaerospora</name>
    <dbReference type="NCBI Taxonomy" id="78915"/>
    <lineage>
        <taxon>Eukaryota</taxon>
        <taxon>Fungi</taxon>
        <taxon>Fungi incertae sedis</taxon>
        <taxon>Zoopagomycota</taxon>
        <taxon>Zoopagomycotina</taxon>
        <taxon>Zoopagomycetes</taxon>
        <taxon>Zoopagales</taxon>
        <taxon>Sigmoideomycetaceae</taxon>
        <taxon>Thamnocephalis</taxon>
    </lineage>
</organism>
<dbReference type="OrthoDB" id="10264655at2759"/>
<dbReference type="InterPro" id="IPR036915">
    <property type="entry name" value="Cyclin-like_sf"/>
</dbReference>
<dbReference type="Gene3D" id="1.10.472.10">
    <property type="entry name" value="Cyclin-like"/>
    <property type="match status" value="2"/>
</dbReference>
<feature type="domain" description="Cyclin-like" evidence="3">
    <location>
        <begin position="177"/>
        <end position="261"/>
    </location>
</feature>
<dbReference type="Proteomes" id="UP000271241">
    <property type="component" value="Unassembled WGS sequence"/>
</dbReference>
<keyword evidence="5" id="KW-1185">Reference proteome</keyword>
<sequence length="286" mass="31443">MSSSSSTSTRPRSGDTPRARQTTLAALPNAVVTREQFTATPSAKRGVSRSLESQLRALGCEFIQAAGILLKLPQVTMATAQVLLQRFYYVESLLDVSLLDAVAGALFTAAKVEETPRRIPDVVNVLHYLRQRRRGGDTAPLDGFTQDYYDLRDGLLATESRLLVALGFDVHVQLPYGLMVNYLQAMGLAGNHALAQRAWNYLNDALRTPVYVLYQPHVLACAAVDLATRHCRVPMPTSPPWWEVFEAEADEIRAVCGWLGRLYADPALPANLPLTSAELARHLATL</sequence>
<dbReference type="PANTHER" id="PTHR10026">
    <property type="entry name" value="CYCLIN"/>
    <property type="match status" value="1"/>
</dbReference>
<feature type="domain" description="Cyclin-like" evidence="3">
    <location>
        <begin position="61"/>
        <end position="160"/>
    </location>
</feature>
<accession>A0A4P9XVL3</accession>
<dbReference type="InterPro" id="IPR006671">
    <property type="entry name" value="Cyclin_N"/>
</dbReference>
<dbReference type="CDD" id="cd20532">
    <property type="entry name" value="CYCLIN_CCNL_rpt1"/>
    <property type="match status" value="1"/>
</dbReference>
<dbReference type="EMBL" id="KZ992513">
    <property type="protein sequence ID" value="RKP09450.1"/>
    <property type="molecule type" value="Genomic_DNA"/>
</dbReference>